<evidence type="ECO:0000313" key="10">
    <source>
        <dbReference type="EnsemblMetazoa" id="ISCW017611-PA"/>
    </source>
</evidence>
<dbReference type="Pfam" id="PF00439">
    <property type="entry name" value="Bromodomain"/>
    <property type="match status" value="1"/>
</dbReference>
<dbReference type="PROSITE" id="PS01359">
    <property type="entry name" value="ZF_PHD_1"/>
    <property type="match status" value="1"/>
</dbReference>
<dbReference type="PANTHER" id="PTHR45915">
    <property type="entry name" value="TRANSCRIPTION INTERMEDIARY FACTOR"/>
    <property type="match status" value="1"/>
</dbReference>
<dbReference type="EMBL" id="ABJB011019688">
    <property type="status" value="NOT_ANNOTATED_CDS"/>
    <property type="molecule type" value="Genomic_DNA"/>
</dbReference>
<dbReference type="InterPro" id="IPR019787">
    <property type="entry name" value="Znf_PHD-finger"/>
</dbReference>
<comment type="subcellular location">
    <subcellularLocation>
        <location evidence="1">Nucleus</location>
    </subcellularLocation>
</comment>
<dbReference type="AlphaFoldDB" id="A0A1S4LQR7"/>
<dbReference type="Gene3D" id="3.30.160.60">
    <property type="entry name" value="Classic Zinc Finger"/>
    <property type="match status" value="1"/>
</dbReference>
<dbReference type="InParanoid" id="A0A1S4LQR7"/>
<dbReference type="CDD" id="cd19775">
    <property type="entry name" value="Bbox2_TIF1_C-VI"/>
    <property type="match status" value="1"/>
</dbReference>
<dbReference type="CDD" id="cd05502">
    <property type="entry name" value="Bromo_tif1_like"/>
    <property type="match status" value="1"/>
</dbReference>
<keyword evidence="7" id="KW-0103">Bromodomain</keyword>
<dbReference type="SUPFAM" id="SSF57903">
    <property type="entry name" value="FYVE/PHD zinc finger"/>
    <property type="match status" value="1"/>
</dbReference>
<dbReference type="FunCoup" id="A0A1S4LQR7">
    <property type="interactions" value="1390"/>
</dbReference>
<evidence type="ECO:0000256" key="9">
    <source>
        <dbReference type="SAM" id="MobiDB-lite"/>
    </source>
</evidence>
<keyword evidence="5" id="KW-0862">Zinc</keyword>
<dbReference type="Pfam" id="PF00643">
    <property type="entry name" value="zf-B_box"/>
    <property type="match status" value="1"/>
</dbReference>
<protein>
    <submittedName>
        <fullName evidence="10">Uncharacterized protein</fullName>
    </submittedName>
</protein>
<evidence type="ECO:0000256" key="5">
    <source>
        <dbReference type="ARBA" id="ARBA00022833"/>
    </source>
</evidence>
<keyword evidence="4" id="KW-0863">Zinc-finger</keyword>
<dbReference type="Gene3D" id="4.10.830.40">
    <property type="match status" value="1"/>
</dbReference>
<dbReference type="PROSITE" id="PS50014">
    <property type="entry name" value="BROMODOMAIN_2"/>
    <property type="match status" value="1"/>
</dbReference>
<feature type="compositionally biased region" description="Low complexity" evidence="9">
    <location>
        <begin position="438"/>
        <end position="466"/>
    </location>
</feature>
<feature type="region of interest" description="Disordered" evidence="9">
    <location>
        <begin position="878"/>
        <end position="909"/>
    </location>
</feature>
<dbReference type="SMART" id="SM00297">
    <property type="entry name" value="BROMO"/>
    <property type="match status" value="1"/>
</dbReference>
<feature type="region of interest" description="Disordered" evidence="9">
    <location>
        <begin position="386"/>
        <end position="407"/>
    </location>
</feature>
<evidence type="ECO:0000256" key="6">
    <source>
        <dbReference type="ARBA" id="ARBA00023054"/>
    </source>
</evidence>
<feature type="region of interest" description="Disordered" evidence="9">
    <location>
        <begin position="572"/>
        <end position="622"/>
    </location>
</feature>
<dbReference type="GO" id="GO:0000785">
    <property type="term" value="C:chromatin"/>
    <property type="evidence" value="ECO:0000318"/>
    <property type="project" value="GO_Central"/>
</dbReference>
<keyword evidence="2" id="KW-0479">Metal-binding</keyword>
<keyword evidence="3" id="KW-0677">Repeat</keyword>
<evidence type="ECO:0000256" key="1">
    <source>
        <dbReference type="ARBA" id="ARBA00004123"/>
    </source>
</evidence>
<evidence type="ECO:0007829" key="12">
    <source>
        <dbReference type="PeptideAtlas" id="A0A1S4LQR7"/>
    </source>
</evidence>
<dbReference type="InterPro" id="IPR011011">
    <property type="entry name" value="Znf_FYVE_PHD"/>
</dbReference>
<dbReference type="PANTHER" id="PTHR45915:SF6">
    <property type="entry name" value="E3 UBIQUITIN-PROTEIN LIGASE TRIM33"/>
    <property type="match status" value="1"/>
</dbReference>
<dbReference type="InterPro" id="IPR019786">
    <property type="entry name" value="Zinc_finger_PHD-type_CS"/>
</dbReference>
<dbReference type="SMART" id="SM00502">
    <property type="entry name" value="BBC"/>
    <property type="match status" value="1"/>
</dbReference>
<proteinExistence type="evidence at protein level"/>
<dbReference type="SUPFAM" id="SSF47370">
    <property type="entry name" value="Bromodomain"/>
    <property type="match status" value="1"/>
</dbReference>
<dbReference type="Gene3D" id="3.30.40.10">
    <property type="entry name" value="Zinc/RING finger domain, C3HC4 (zinc finger)"/>
    <property type="match status" value="1"/>
</dbReference>
<dbReference type="VEuPathDB" id="VectorBase:ISCW017611"/>
<keyword evidence="6" id="KW-0175">Coiled coil</keyword>
<sequence length="909" mass="99581">AVRCAECQQDISGQDVISHLFLMEHLASNSENKGSETAKTYTCTSCEDSASATGFCVDCQDWLCQTCIDAHQRVRVTKDHTIKTKDELEGEKPATLGQKYMFCENHKQEQLKLYCETCDKLTCRDCQLQEHKDHKYQFISSACEQQKTSLNGLLAKIREKQSYIEGARNLVSKRHHEITQQEQKVTSDIKMFAVRFITEINKRGKLLLQELNDICNKKKMQLSSKNEELMALSLKLAQCHKFAEAAINRGSDVALVFSKRTICNQMRTVLKTRCEIPNPQHVVDIKFLYEADFLTSYIGDMGCILVDQQPIVGNPPWAAKPPLVTAAAHAQHRPGPLNQKGQGPSMAALSHMARLGPPAMTGGAYAMQKVAPGGHPMHSPLQPGIRHPQQHNRPRVTGFRSSGNGPLPCPPPLATGVQIIPQPKTQVIMLDSTGAARAAALQQQRRMSATSSSSSGGTPPSTRIPSHLIQGGSPRLPEASVLERCVRHSCVPATRELSFLAIFFVAVGESCAPQRHQGQPLRNRRWDGLSLPGEGPGLLGHHLESSSIHNYDNKNPQLFGTGAEGFLGSKAEGASCGVQQPGQPGGQQPADSSCSPSSIAEAVGSPRTEPSGGGGGPPVQDCFEDLSTLEELLKIGDKSFSLMPRGGKGPTPPSSAGASRAPPQQNGAPPPEGRGAGLKIVETHSLQSSSDPNEDWCSVCHDGGELLCCGSCPRVYHLQCHVPSLSATPSEDWTCLLCLDILKCNIPRESAGSKRKTPVGLSGRELLICERILLHLFCHELSIPFHIPVSRTVPNYYKVITKPMDLTTIKQKLSPSHFNHYEDVPEYLADIKLIFKNCYTFNHKDSQVCQQARTLERDFDALVNKYLPEHFAELRDAQADPVQGYDSDPEKRKKQRVTNSPENPVVVSW</sequence>
<dbReference type="GO" id="GO:0008270">
    <property type="term" value="F:zinc ion binding"/>
    <property type="evidence" value="ECO:0007669"/>
    <property type="project" value="UniProtKB-KW"/>
</dbReference>
<dbReference type="InterPro" id="IPR001965">
    <property type="entry name" value="Znf_PHD"/>
</dbReference>
<dbReference type="GO" id="GO:0005634">
    <property type="term" value="C:nucleus"/>
    <property type="evidence" value="ECO:0007669"/>
    <property type="project" value="UniProtKB-SubCell"/>
</dbReference>
<dbReference type="SMART" id="SM00336">
    <property type="entry name" value="BBOX"/>
    <property type="match status" value="2"/>
</dbReference>
<evidence type="ECO:0000256" key="2">
    <source>
        <dbReference type="ARBA" id="ARBA00022723"/>
    </source>
</evidence>
<reference evidence="10" key="2">
    <citation type="submission" date="2020-05" db="UniProtKB">
        <authorList>
            <consortium name="EnsemblMetazoa"/>
        </authorList>
    </citation>
    <scope>IDENTIFICATION</scope>
    <source>
        <strain evidence="10">wikel</strain>
    </source>
</reference>
<feature type="region of interest" description="Disordered" evidence="9">
    <location>
        <begin position="639"/>
        <end position="676"/>
    </location>
</feature>
<dbReference type="OrthoDB" id="6433955at2759"/>
<dbReference type="CDD" id="cd19805">
    <property type="entry name" value="Bbox1_TIF1"/>
    <property type="match status" value="1"/>
</dbReference>
<dbReference type="Gene3D" id="1.20.920.10">
    <property type="entry name" value="Bromodomain-like"/>
    <property type="match status" value="1"/>
</dbReference>
<dbReference type="Proteomes" id="UP000001555">
    <property type="component" value="Unassembled WGS sequence"/>
</dbReference>
<dbReference type="InterPro" id="IPR036427">
    <property type="entry name" value="Bromodomain-like_sf"/>
</dbReference>
<dbReference type="InterPro" id="IPR003649">
    <property type="entry name" value="Bbox_C"/>
</dbReference>
<dbReference type="InterPro" id="IPR013083">
    <property type="entry name" value="Znf_RING/FYVE/PHD"/>
</dbReference>
<dbReference type="VEuPathDB" id="VectorBase:ISCP_035559"/>
<name>A0A1S4LQR7_IXOSC</name>
<evidence type="ECO:0000256" key="4">
    <source>
        <dbReference type="ARBA" id="ARBA00022771"/>
    </source>
</evidence>
<evidence type="ECO:0000256" key="3">
    <source>
        <dbReference type="ARBA" id="ARBA00022737"/>
    </source>
</evidence>
<dbReference type="SMART" id="SM00249">
    <property type="entry name" value="PHD"/>
    <property type="match status" value="2"/>
</dbReference>
<accession>A0A1S4LQR7</accession>
<reference evidence="11" key="1">
    <citation type="submission" date="2008-03" db="EMBL/GenBank/DDBJ databases">
        <title>Annotation of Ixodes scapularis.</title>
        <authorList>
            <consortium name="Ixodes scapularis Genome Project Consortium"/>
            <person name="Caler E."/>
            <person name="Hannick L.I."/>
            <person name="Bidwell S."/>
            <person name="Joardar V."/>
            <person name="Thiagarajan M."/>
            <person name="Amedeo P."/>
            <person name="Galinsky K.J."/>
            <person name="Schobel S."/>
            <person name="Inman J."/>
            <person name="Hostetler J."/>
            <person name="Miller J."/>
            <person name="Hammond M."/>
            <person name="Megy K."/>
            <person name="Lawson D."/>
            <person name="Kodira C."/>
            <person name="Sutton G."/>
            <person name="Meyer J."/>
            <person name="Hill C.A."/>
            <person name="Birren B."/>
            <person name="Nene V."/>
            <person name="Collins F."/>
            <person name="Alarcon-Chaidez F."/>
            <person name="Wikel S."/>
            <person name="Strausberg R."/>
        </authorList>
    </citation>
    <scope>NUCLEOTIDE SEQUENCE [LARGE SCALE GENOMIC DNA]</scope>
    <source>
        <strain evidence="11">Wikel</strain>
    </source>
</reference>
<keyword evidence="12" id="KW-1267">Proteomics identification</keyword>
<dbReference type="InterPro" id="IPR000315">
    <property type="entry name" value="Znf_B-box"/>
</dbReference>
<evidence type="ECO:0000256" key="7">
    <source>
        <dbReference type="ARBA" id="ARBA00023117"/>
    </source>
</evidence>
<dbReference type="CDD" id="cd15541">
    <property type="entry name" value="PHD_TIF1_like"/>
    <property type="match status" value="1"/>
</dbReference>
<dbReference type="SUPFAM" id="SSF57845">
    <property type="entry name" value="B-box zinc-binding domain"/>
    <property type="match status" value="1"/>
</dbReference>
<dbReference type="InterPro" id="IPR001487">
    <property type="entry name" value="Bromodomain"/>
</dbReference>
<evidence type="ECO:0000256" key="8">
    <source>
        <dbReference type="ARBA" id="ARBA00023242"/>
    </source>
</evidence>
<dbReference type="VEuPathDB" id="VectorBase:ISCI017611"/>
<dbReference type="EnsemblMetazoa" id="ISCW017611-RA">
    <property type="protein sequence ID" value="ISCW017611-PA"/>
    <property type="gene ID" value="ISCW017611"/>
</dbReference>
<feature type="compositionally biased region" description="Low complexity" evidence="9">
    <location>
        <begin position="579"/>
        <end position="589"/>
    </location>
</feature>
<keyword evidence="8" id="KW-0539">Nucleus</keyword>
<feature type="region of interest" description="Disordered" evidence="9">
    <location>
        <begin position="438"/>
        <end position="472"/>
    </location>
</feature>
<dbReference type="PROSITE" id="PS50016">
    <property type="entry name" value="ZF_PHD_2"/>
    <property type="match status" value="1"/>
</dbReference>
<feature type="compositionally biased region" description="Low complexity" evidence="9">
    <location>
        <begin position="654"/>
        <end position="663"/>
    </location>
</feature>
<dbReference type="PROSITE" id="PS50119">
    <property type="entry name" value="ZF_BBOX"/>
    <property type="match status" value="2"/>
</dbReference>
<dbReference type="FunFam" id="3.30.160.60:FF:000074">
    <property type="entry name" value="Tripartite motif containing 66"/>
    <property type="match status" value="1"/>
</dbReference>
<organism evidence="10 11">
    <name type="scientific">Ixodes scapularis</name>
    <name type="common">Black-legged tick</name>
    <name type="synonym">Deer tick</name>
    <dbReference type="NCBI Taxonomy" id="6945"/>
    <lineage>
        <taxon>Eukaryota</taxon>
        <taxon>Metazoa</taxon>
        <taxon>Ecdysozoa</taxon>
        <taxon>Arthropoda</taxon>
        <taxon>Chelicerata</taxon>
        <taxon>Arachnida</taxon>
        <taxon>Acari</taxon>
        <taxon>Parasitiformes</taxon>
        <taxon>Ixodida</taxon>
        <taxon>Ixodoidea</taxon>
        <taxon>Ixodidae</taxon>
        <taxon>Ixodinae</taxon>
        <taxon>Ixodes</taxon>
    </lineage>
</organism>
<keyword evidence="11" id="KW-1185">Reference proteome</keyword>
<evidence type="ECO:0000313" key="11">
    <source>
        <dbReference type="Proteomes" id="UP000001555"/>
    </source>
</evidence>
<dbReference type="Pfam" id="PF00628">
    <property type="entry name" value="PHD"/>
    <property type="match status" value="1"/>
</dbReference>